<dbReference type="RefSeq" id="WP_311557454.1">
    <property type="nucleotide sequence ID" value="NZ_JAVREJ010000011.1"/>
</dbReference>
<organism evidence="2 3">
    <name type="scientific">Pseudonocardia charpentierae</name>
    <dbReference type="NCBI Taxonomy" id="3075545"/>
    <lineage>
        <taxon>Bacteria</taxon>
        <taxon>Bacillati</taxon>
        <taxon>Actinomycetota</taxon>
        <taxon>Actinomycetes</taxon>
        <taxon>Pseudonocardiales</taxon>
        <taxon>Pseudonocardiaceae</taxon>
        <taxon>Pseudonocardia</taxon>
    </lineage>
</organism>
<dbReference type="EMBL" id="JAVREJ010000011">
    <property type="protein sequence ID" value="MDT0351246.1"/>
    <property type="molecule type" value="Genomic_DNA"/>
</dbReference>
<evidence type="ECO:0000313" key="2">
    <source>
        <dbReference type="EMBL" id="MDT0351246.1"/>
    </source>
</evidence>
<reference evidence="3" key="1">
    <citation type="submission" date="2023-07" db="EMBL/GenBank/DDBJ databases">
        <title>30 novel species of actinomycetes from the DSMZ collection.</title>
        <authorList>
            <person name="Nouioui I."/>
        </authorList>
    </citation>
    <scope>NUCLEOTIDE SEQUENCE [LARGE SCALE GENOMIC DNA]</scope>
    <source>
        <strain evidence="3">DSM 45834</strain>
    </source>
</reference>
<name>A0ABU2NBB5_9PSEU</name>
<dbReference type="Proteomes" id="UP001183202">
    <property type="component" value="Unassembled WGS sequence"/>
</dbReference>
<protein>
    <recommendedName>
        <fullName evidence="4">Lipoprotein LpqN</fullName>
    </recommendedName>
</protein>
<sequence>MSGTRTHSRRAGGLAVVAASALLLSGCGNAEPAAAPPAQPEPLLLSGPTTHVMVAIPTGWHQVINSANPVIPQMVAPTTCMGDNEVSCALGLVRTATTTAPTIEEAAKAVEDAVTGEPGITKGATLNQGPAKIGKRDGYRHRFTFTNPTANLTAEVAAVPSGPTTPNPDGTLEYSIVLAWVSDKPDAPKPDVIDQIVDSTLVYGGQPPHE</sequence>
<feature type="chain" id="PRO_5046628945" description="Lipoprotein LpqN" evidence="1">
    <location>
        <begin position="31"/>
        <end position="210"/>
    </location>
</feature>
<evidence type="ECO:0000313" key="3">
    <source>
        <dbReference type="Proteomes" id="UP001183202"/>
    </source>
</evidence>
<evidence type="ECO:0000256" key="1">
    <source>
        <dbReference type="SAM" id="SignalP"/>
    </source>
</evidence>
<accession>A0ABU2NBB5</accession>
<evidence type="ECO:0008006" key="4">
    <source>
        <dbReference type="Google" id="ProtNLM"/>
    </source>
</evidence>
<feature type="signal peptide" evidence="1">
    <location>
        <begin position="1"/>
        <end position="30"/>
    </location>
</feature>
<dbReference type="PROSITE" id="PS51257">
    <property type="entry name" value="PROKAR_LIPOPROTEIN"/>
    <property type="match status" value="1"/>
</dbReference>
<proteinExistence type="predicted"/>
<keyword evidence="3" id="KW-1185">Reference proteome</keyword>
<keyword evidence="1" id="KW-0732">Signal</keyword>
<gene>
    <name evidence="2" type="ORF">RM445_17090</name>
</gene>
<comment type="caution">
    <text evidence="2">The sequence shown here is derived from an EMBL/GenBank/DDBJ whole genome shotgun (WGS) entry which is preliminary data.</text>
</comment>